<dbReference type="InterPro" id="IPR038776">
    <property type="entry name" value="C2orf80"/>
</dbReference>
<feature type="transmembrane region" description="Helical" evidence="1">
    <location>
        <begin position="54"/>
        <end position="78"/>
    </location>
</feature>
<dbReference type="PANTHER" id="PTHR36296">
    <property type="entry name" value="GAMMA-CRYSTALLIN A"/>
    <property type="match status" value="1"/>
</dbReference>
<keyword evidence="3" id="KW-1185">Reference proteome</keyword>
<keyword evidence="1" id="KW-0812">Transmembrane</keyword>
<evidence type="ECO:0000313" key="2">
    <source>
        <dbReference type="Ensembl" id="ENSSORP00005038839.1"/>
    </source>
</evidence>
<reference evidence="2" key="1">
    <citation type="submission" date="2019-06" db="EMBL/GenBank/DDBJ databases">
        <authorList>
            <consortium name="Wellcome Sanger Institute Data Sharing"/>
        </authorList>
    </citation>
    <scope>NUCLEOTIDE SEQUENCE [LARGE SCALE GENOMIC DNA]</scope>
</reference>
<accession>A0A673BC58</accession>
<evidence type="ECO:0000256" key="1">
    <source>
        <dbReference type="SAM" id="Phobius"/>
    </source>
</evidence>
<organism evidence="2 3">
    <name type="scientific">Sphaeramia orbicularis</name>
    <name type="common">orbiculate cardinalfish</name>
    <dbReference type="NCBI Taxonomy" id="375764"/>
    <lineage>
        <taxon>Eukaryota</taxon>
        <taxon>Metazoa</taxon>
        <taxon>Chordata</taxon>
        <taxon>Craniata</taxon>
        <taxon>Vertebrata</taxon>
        <taxon>Euteleostomi</taxon>
        <taxon>Actinopterygii</taxon>
        <taxon>Neopterygii</taxon>
        <taxon>Teleostei</taxon>
        <taxon>Neoteleostei</taxon>
        <taxon>Acanthomorphata</taxon>
        <taxon>Gobiaria</taxon>
        <taxon>Kurtiformes</taxon>
        <taxon>Apogonoidei</taxon>
        <taxon>Apogonidae</taxon>
        <taxon>Apogoninae</taxon>
        <taxon>Sphaeramia</taxon>
    </lineage>
</organism>
<dbReference type="InParanoid" id="A0A673BC58"/>
<evidence type="ECO:0000313" key="3">
    <source>
        <dbReference type="Proteomes" id="UP000472271"/>
    </source>
</evidence>
<dbReference type="Pfam" id="PF17718">
    <property type="entry name" value="DUF5563"/>
    <property type="match status" value="1"/>
</dbReference>
<dbReference type="Ensembl" id="ENSSORT00005039837.1">
    <property type="protein sequence ID" value="ENSSORP00005038839.1"/>
    <property type="gene ID" value="ENSSORG00005018157.1"/>
</dbReference>
<proteinExistence type="predicted"/>
<dbReference type="PANTHER" id="PTHR36296:SF1">
    <property type="entry name" value="CHROMOSOME 2 OPEN READING FRAME 80"/>
    <property type="match status" value="1"/>
</dbReference>
<keyword evidence="1" id="KW-0472">Membrane</keyword>
<dbReference type="Proteomes" id="UP000472271">
    <property type="component" value="Chromosome 21"/>
</dbReference>
<protein>
    <submittedName>
        <fullName evidence="2">Uncharacterized protein</fullName>
    </submittedName>
</protein>
<name>A0A673BC58_9TELE</name>
<keyword evidence="1" id="KW-1133">Transmembrane helix</keyword>
<reference evidence="2" key="3">
    <citation type="submission" date="2025-09" db="UniProtKB">
        <authorList>
            <consortium name="Ensembl"/>
        </authorList>
    </citation>
    <scope>IDENTIFICATION</scope>
</reference>
<reference evidence="2" key="2">
    <citation type="submission" date="2025-08" db="UniProtKB">
        <authorList>
            <consortium name="Ensembl"/>
        </authorList>
    </citation>
    <scope>IDENTIFICATION</scope>
</reference>
<sequence>MLMSLYYLCLTFLQAHYDLAINVALWWLNKEEGGTMRSPGSAQYPNRLEREAMILSSFAGIIMVSVIYTGNAVVFTIFDSRSKRPSMISIKLNSESVYIYKVSFKMWNEQPELS</sequence>
<dbReference type="AlphaFoldDB" id="A0A673BC58"/>